<evidence type="ECO:0000256" key="1">
    <source>
        <dbReference type="ARBA" id="ARBA00004651"/>
    </source>
</evidence>
<feature type="transmembrane region" description="Helical" evidence="6">
    <location>
        <begin position="42"/>
        <end position="63"/>
    </location>
</feature>
<keyword evidence="3 6" id="KW-0812">Transmembrane</keyword>
<dbReference type="EMBL" id="MAMP01000021">
    <property type="protein sequence ID" value="OES44937.1"/>
    <property type="molecule type" value="Genomic_DNA"/>
</dbReference>
<keyword evidence="5 6" id="KW-0472">Membrane</keyword>
<dbReference type="CDD" id="cd13128">
    <property type="entry name" value="MATE_Wzx_like"/>
    <property type="match status" value="1"/>
</dbReference>
<gene>
    <name evidence="7" type="ORF">BA724_06650</name>
</gene>
<name>A0A1E7DPC2_9BACI</name>
<evidence type="ECO:0000256" key="2">
    <source>
        <dbReference type="ARBA" id="ARBA00022475"/>
    </source>
</evidence>
<sequence>MSENSSFLKNSVMNFSSNILTIILGLLTTVIIARTLGVEGQGLFTLITLLPTMLVTFMNFGIAPATVYYIGREKYCMNIVVSTNIILGLGISFLAINVGLGAVFLFKNTFFDGVPLLALLSTLFVLPFLFFNSFLQAVYQGTQNFRRYNAINLTSKWIQVIFLLVVFLVLDLSLGKALLSFAIGSILPSIFIIEYMRKDGIRFGIRNFSMELTKDCFKYGYKAHLSNIISFLNYRLDIILISYFINPAAVGMYNVAVSIAERLWVFSQPVSAALFPRISATKGEKERTELTTMVARNVLYLSAVFAVIFFILSDFIVYLLFGTEYKAASSTIKILLVGITLFSAERILSNDLAGRGKPEINLYTSLVTVACNLVLNILLVPKFGFNGAALATSITYGLTFFLKLFIFSKITKAKIDDILFLKARDIVTYQKMLNQLIKRTRKS</sequence>
<feature type="transmembrane region" description="Helical" evidence="6">
    <location>
        <begin position="12"/>
        <end position="36"/>
    </location>
</feature>
<organism evidence="7 8">
    <name type="scientific">Domibacillus iocasae</name>
    <dbReference type="NCBI Taxonomy" id="1714016"/>
    <lineage>
        <taxon>Bacteria</taxon>
        <taxon>Bacillati</taxon>
        <taxon>Bacillota</taxon>
        <taxon>Bacilli</taxon>
        <taxon>Bacillales</taxon>
        <taxon>Bacillaceae</taxon>
        <taxon>Domibacillus</taxon>
    </lineage>
</organism>
<keyword evidence="2" id="KW-1003">Cell membrane</keyword>
<evidence type="ECO:0000313" key="7">
    <source>
        <dbReference type="EMBL" id="OES44937.1"/>
    </source>
</evidence>
<accession>A0A1E7DPC2</accession>
<evidence type="ECO:0000256" key="3">
    <source>
        <dbReference type="ARBA" id="ARBA00022692"/>
    </source>
</evidence>
<keyword evidence="4 6" id="KW-1133">Transmembrane helix</keyword>
<feature type="transmembrane region" description="Helical" evidence="6">
    <location>
        <begin position="150"/>
        <end position="170"/>
    </location>
</feature>
<reference evidence="7 8" key="1">
    <citation type="submission" date="2016-06" db="EMBL/GenBank/DDBJ databases">
        <title>Domibacillus iocasae genome sequencing.</title>
        <authorList>
            <person name="Verma A."/>
            <person name="Pal Y."/>
            <person name="Ojha A.K."/>
            <person name="Krishnamurthi S."/>
        </authorList>
    </citation>
    <scope>NUCLEOTIDE SEQUENCE [LARGE SCALE GENOMIC DNA]</scope>
    <source>
        <strain evidence="7 8">DSM 29979</strain>
    </source>
</reference>
<feature type="transmembrane region" description="Helical" evidence="6">
    <location>
        <begin position="360"/>
        <end position="379"/>
    </location>
</feature>
<dbReference type="PANTHER" id="PTHR30250:SF11">
    <property type="entry name" value="O-ANTIGEN TRANSPORTER-RELATED"/>
    <property type="match status" value="1"/>
</dbReference>
<dbReference type="PANTHER" id="PTHR30250">
    <property type="entry name" value="PST FAMILY PREDICTED COLANIC ACID TRANSPORTER"/>
    <property type="match status" value="1"/>
</dbReference>
<comment type="subcellular location">
    <subcellularLocation>
        <location evidence="1">Cell membrane</location>
        <topology evidence="1">Multi-pass membrane protein</topology>
    </subcellularLocation>
</comment>
<comment type="caution">
    <text evidence="7">The sequence shown here is derived from an EMBL/GenBank/DDBJ whole genome shotgun (WGS) entry which is preliminary data.</text>
</comment>
<dbReference type="STRING" id="1714016.BA724_06650"/>
<protein>
    <submittedName>
        <fullName evidence="7">Uncharacterized protein</fullName>
    </submittedName>
</protein>
<dbReference type="GO" id="GO:0005886">
    <property type="term" value="C:plasma membrane"/>
    <property type="evidence" value="ECO:0007669"/>
    <property type="project" value="UniProtKB-SubCell"/>
</dbReference>
<dbReference type="InterPro" id="IPR002797">
    <property type="entry name" value="Polysacc_synth"/>
</dbReference>
<dbReference type="AlphaFoldDB" id="A0A1E7DPC2"/>
<proteinExistence type="predicted"/>
<feature type="transmembrane region" description="Helical" evidence="6">
    <location>
        <begin position="116"/>
        <end position="138"/>
    </location>
</feature>
<dbReference type="RefSeq" id="WP_069938559.1">
    <property type="nucleotide sequence ID" value="NZ_MAMP01000021.1"/>
</dbReference>
<feature type="transmembrane region" description="Helical" evidence="6">
    <location>
        <begin position="385"/>
        <end position="406"/>
    </location>
</feature>
<dbReference type="InterPro" id="IPR050833">
    <property type="entry name" value="Poly_Biosynth_Transport"/>
</dbReference>
<evidence type="ECO:0000256" key="4">
    <source>
        <dbReference type="ARBA" id="ARBA00022989"/>
    </source>
</evidence>
<keyword evidence="8" id="KW-1185">Reference proteome</keyword>
<evidence type="ECO:0000256" key="6">
    <source>
        <dbReference type="SAM" id="Phobius"/>
    </source>
</evidence>
<dbReference type="Pfam" id="PF01943">
    <property type="entry name" value="Polysacc_synt"/>
    <property type="match status" value="1"/>
</dbReference>
<feature type="transmembrane region" description="Helical" evidence="6">
    <location>
        <begin position="298"/>
        <end position="321"/>
    </location>
</feature>
<dbReference type="Proteomes" id="UP000095658">
    <property type="component" value="Unassembled WGS sequence"/>
</dbReference>
<feature type="transmembrane region" description="Helical" evidence="6">
    <location>
        <begin position="75"/>
        <end position="96"/>
    </location>
</feature>
<evidence type="ECO:0000256" key="5">
    <source>
        <dbReference type="ARBA" id="ARBA00023136"/>
    </source>
</evidence>
<dbReference type="OrthoDB" id="8482265at2"/>
<evidence type="ECO:0000313" key="8">
    <source>
        <dbReference type="Proteomes" id="UP000095658"/>
    </source>
</evidence>
<feature type="transmembrane region" description="Helical" evidence="6">
    <location>
        <begin position="176"/>
        <end position="196"/>
    </location>
</feature>